<dbReference type="EMBL" id="GAIX01009694">
    <property type="protein sequence ID" value="JAA82866.1"/>
    <property type="molecule type" value="Transcribed_RNA"/>
</dbReference>
<reference evidence="1" key="1">
    <citation type="journal article" date="2013" name="BMC Genomics">
        <title>Unscrambling butterfly oogenesis.</title>
        <authorList>
            <person name="Carter J.M."/>
            <person name="Baker S.C."/>
            <person name="Pink R."/>
            <person name="Carter D.R."/>
            <person name="Collins A."/>
            <person name="Tomlin J."/>
            <person name="Gibbs M."/>
            <person name="Breuker C.J."/>
        </authorList>
    </citation>
    <scope>NUCLEOTIDE SEQUENCE</scope>
    <source>
        <tissue evidence="1">Ovary</tissue>
    </source>
</reference>
<proteinExistence type="predicted"/>
<feature type="non-terminal residue" evidence="1">
    <location>
        <position position="69"/>
    </location>
</feature>
<protein>
    <submittedName>
        <fullName evidence="1">Uncharacterized protein</fullName>
    </submittedName>
</protein>
<feature type="non-terminal residue" evidence="1">
    <location>
        <position position="1"/>
    </location>
</feature>
<sequence>SSGRQVGALRGVSGRLSRTRHVERVGERMAARATPRYLSTRHRRARGTTLQTLASHNRDAPRLALRDVR</sequence>
<organism evidence="1">
    <name type="scientific">Pararge aegeria</name>
    <name type="common">speckled wood butterfly</name>
    <dbReference type="NCBI Taxonomy" id="116150"/>
    <lineage>
        <taxon>Eukaryota</taxon>
        <taxon>Metazoa</taxon>
        <taxon>Ecdysozoa</taxon>
        <taxon>Arthropoda</taxon>
        <taxon>Hexapoda</taxon>
        <taxon>Insecta</taxon>
        <taxon>Pterygota</taxon>
        <taxon>Neoptera</taxon>
        <taxon>Endopterygota</taxon>
        <taxon>Lepidoptera</taxon>
        <taxon>Glossata</taxon>
        <taxon>Ditrysia</taxon>
        <taxon>Papilionoidea</taxon>
        <taxon>Nymphalidae</taxon>
        <taxon>Satyrinae</taxon>
        <taxon>Satyrini</taxon>
        <taxon>Parargina</taxon>
        <taxon>Pararge</taxon>
    </lineage>
</organism>
<reference evidence="1" key="2">
    <citation type="submission" date="2013-05" db="EMBL/GenBank/DDBJ databases">
        <authorList>
            <person name="Carter J.-M."/>
            <person name="Baker S.C."/>
            <person name="Pink R."/>
            <person name="Carter D.R.F."/>
            <person name="Collins A."/>
            <person name="Tomlin J."/>
            <person name="Gibbs M."/>
            <person name="Breuker C.J."/>
        </authorList>
    </citation>
    <scope>NUCLEOTIDE SEQUENCE</scope>
    <source>
        <tissue evidence="1">Ovary</tissue>
    </source>
</reference>
<evidence type="ECO:0000313" key="1">
    <source>
        <dbReference type="EMBL" id="JAA82866.1"/>
    </source>
</evidence>
<dbReference type="AlphaFoldDB" id="S4NVW1"/>
<accession>S4NVW1</accession>
<name>S4NVW1_9NEOP</name>